<name>A0AAX4HIH2_9ASCO</name>
<dbReference type="GO" id="GO:0046872">
    <property type="term" value="F:metal ion binding"/>
    <property type="evidence" value="ECO:0007669"/>
    <property type="project" value="UniProtKB-KW"/>
</dbReference>
<gene>
    <name evidence="5" type="ORF">PUMCH_005165</name>
</gene>
<dbReference type="GeneID" id="88176223"/>
<organism evidence="5 6">
    <name type="scientific">Australozyma saopauloensis</name>
    <dbReference type="NCBI Taxonomy" id="291208"/>
    <lineage>
        <taxon>Eukaryota</taxon>
        <taxon>Fungi</taxon>
        <taxon>Dikarya</taxon>
        <taxon>Ascomycota</taxon>
        <taxon>Saccharomycotina</taxon>
        <taxon>Pichiomycetes</taxon>
        <taxon>Metschnikowiaceae</taxon>
        <taxon>Australozyma</taxon>
    </lineage>
</organism>
<dbReference type="KEGG" id="asau:88176223"/>
<reference evidence="5 6" key="1">
    <citation type="submission" date="2023-10" db="EMBL/GenBank/DDBJ databases">
        <title>Draft Genome Sequence of Candida saopaulonensis from a very Premature Infant with Sepsis.</title>
        <authorList>
            <person name="Ning Y."/>
            <person name="Dai R."/>
            <person name="Xiao M."/>
            <person name="Xu Y."/>
            <person name="Yan Q."/>
            <person name="Zhang L."/>
        </authorList>
    </citation>
    <scope>NUCLEOTIDE SEQUENCE [LARGE SCALE GENOMIC DNA]</scope>
    <source>
        <strain evidence="5 6">19XY460</strain>
    </source>
</reference>
<evidence type="ECO:0000256" key="2">
    <source>
        <dbReference type="ARBA" id="ARBA00022723"/>
    </source>
</evidence>
<dbReference type="Pfam" id="PF03226">
    <property type="entry name" value="Yippee-Mis18"/>
    <property type="match status" value="1"/>
</dbReference>
<protein>
    <recommendedName>
        <fullName evidence="4">Yippee domain-containing protein</fullName>
    </recommendedName>
</protein>
<evidence type="ECO:0000256" key="3">
    <source>
        <dbReference type="ARBA" id="ARBA00022833"/>
    </source>
</evidence>
<evidence type="ECO:0000259" key="4">
    <source>
        <dbReference type="PROSITE" id="PS51792"/>
    </source>
</evidence>
<dbReference type="EMBL" id="CP138900">
    <property type="protein sequence ID" value="WPK27765.1"/>
    <property type="molecule type" value="Genomic_DNA"/>
</dbReference>
<accession>A0AAX4HIH2</accession>
<keyword evidence="2" id="KW-0479">Metal-binding</keyword>
<comment type="similarity">
    <text evidence="1">Belongs to the yippee family.</text>
</comment>
<dbReference type="RefSeq" id="XP_062880141.1">
    <property type="nucleotide sequence ID" value="XM_063024071.1"/>
</dbReference>
<dbReference type="InterPro" id="IPR034751">
    <property type="entry name" value="Yippee"/>
</dbReference>
<dbReference type="InterPro" id="IPR004910">
    <property type="entry name" value="Yippee/Mis18/Cereblon"/>
</dbReference>
<keyword evidence="3" id="KW-0862">Zinc</keyword>
<dbReference type="AlphaFoldDB" id="A0AAX4HIH2"/>
<evidence type="ECO:0000313" key="5">
    <source>
        <dbReference type="EMBL" id="WPK27765.1"/>
    </source>
</evidence>
<dbReference type="InterPro" id="IPR039058">
    <property type="entry name" value="Yippee_fam"/>
</dbReference>
<evidence type="ECO:0000256" key="1">
    <source>
        <dbReference type="ARBA" id="ARBA00005613"/>
    </source>
</evidence>
<sequence length="208" mass="23082">MGLQITDFFATPSYEDGSTQIIVCAECTSHLCLSSLIISDNFWGLSGKAYLVDSVINTLLDPTDIETMMKTGTYLINKIRCRQCSTILGWLYKKSYSGAETYKEGKFVIERKFIHLIPNNSATSVLAEQARILRRRRSSASIGASDDDSLSLLSKCDNCDSCKLSSVKKKFGGRPPICLGHSMSRRPLLGDRDSFDEHDEDANVFVDA</sequence>
<evidence type="ECO:0000313" key="6">
    <source>
        <dbReference type="Proteomes" id="UP001338582"/>
    </source>
</evidence>
<proteinExistence type="inferred from homology"/>
<dbReference type="Proteomes" id="UP001338582">
    <property type="component" value="Chromosome 7"/>
</dbReference>
<feature type="domain" description="Yippee" evidence="4">
    <location>
        <begin position="20"/>
        <end position="118"/>
    </location>
</feature>
<keyword evidence="6" id="KW-1185">Reference proteome</keyword>
<dbReference type="PANTHER" id="PTHR13848">
    <property type="entry name" value="PROTEIN YIPPEE-LIKE CG15309-RELATED"/>
    <property type="match status" value="1"/>
</dbReference>
<dbReference type="PROSITE" id="PS51792">
    <property type="entry name" value="YIPPEE"/>
    <property type="match status" value="1"/>
</dbReference>